<dbReference type="Pfam" id="PF03473">
    <property type="entry name" value="MOSC"/>
    <property type="match status" value="1"/>
</dbReference>
<dbReference type="SUPFAM" id="SSF54292">
    <property type="entry name" value="2Fe-2S ferredoxin-like"/>
    <property type="match status" value="1"/>
</dbReference>
<comment type="caution">
    <text evidence="5">The sequence shown here is derived from an EMBL/GenBank/DDBJ whole genome shotgun (WGS) entry which is preliminary data.</text>
</comment>
<evidence type="ECO:0000256" key="1">
    <source>
        <dbReference type="ARBA" id="ARBA00022714"/>
    </source>
</evidence>
<feature type="domain" description="FAD-binding FR-type" evidence="4">
    <location>
        <begin position="231"/>
        <end position="327"/>
    </location>
</feature>
<keyword evidence="1" id="KW-0001">2Fe-2S</keyword>
<dbReference type="Gene3D" id="3.40.50.80">
    <property type="entry name" value="Nucleotide-binding domain of ferredoxin-NADP reductase (FNR) module"/>
    <property type="match status" value="1"/>
</dbReference>
<keyword evidence="1" id="KW-0408">Iron</keyword>
<gene>
    <name evidence="5" type="ORF">JIG36_05710</name>
</gene>
<dbReference type="RefSeq" id="WP_203374892.1">
    <property type="nucleotide sequence ID" value="NZ_JAENHP010000001.1"/>
</dbReference>
<evidence type="ECO:0000313" key="5">
    <source>
        <dbReference type="EMBL" id="MBM2615055.1"/>
    </source>
</evidence>
<dbReference type="EMBL" id="JAENHP010000001">
    <property type="protein sequence ID" value="MBM2615055.1"/>
    <property type="molecule type" value="Genomic_DNA"/>
</dbReference>
<dbReference type="InterPro" id="IPR017938">
    <property type="entry name" value="Riboflavin_synthase-like_b-brl"/>
</dbReference>
<organism evidence="5 6">
    <name type="scientific">Paractinoplanes ovalisporus</name>
    <dbReference type="NCBI Taxonomy" id="2810368"/>
    <lineage>
        <taxon>Bacteria</taxon>
        <taxon>Bacillati</taxon>
        <taxon>Actinomycetota</taxon>
        <taxon>Actinomycetes</taxon>
        <taxon>Micromonosporales</taxon>
        <taxon>Micromonosporaceae</taxon>
        <taxon>Paractinoplanes</taxon>
    </lineage>
</organism>
<dbReference type="InterPro" id="IPR005163">
    <property type="entry name" value="Tri_helical_YiiM-like"/>
</dbReference>
<dbReference type="PRINTS" id="PR00409">
    <property type="entry name" value="PHDIOXRDTASE"/>
</dbReference>
<dbReference type="InterPro" id="IPR011037">
    <property type="entry name" value="Pyrv_Knase-like_insert_dom_sf"/>
</dbReference>
<dbReference type="InterPro" id="IPR039261">
    <property type="entry name" value="FNR_nucleotide-bd"/>
</dbReference>
<dbReference type="InterPro" id="IPR012675">
    <property type="entry name" value="Beta-grasp_dom_sf"/>
</dbReference>
<dbReference type="InterPro" id="IPR001041">
    <property type="entry name" value="2Fe-2S_ferredoxin-type"/>
</dbReference>
<dbReference type="InterPro" id="IPR036010">
    <property type="entry name" value="2Fe-2S_ferredoxin-like_sf"/>
</dbReference>
<dbReference type="SUPFAM" id="SSF50800">
    <property type="entry name" value="PK beta-barrel domain-like"/>
    <property type="match status" value="1"/>
</dbReference>
<dbReference type="Pfam" id="PF00970">
    <property type="entry name" value="FAD_binding_6"/>
    <property type="match status" value="1"/>
</dbReference>
<dbReference type="Pfam" id="PF00175">
    <property type="entry name" value="NAD_binding_1"/>
    <property type="match status" value="1"/>
</dbReference>
<evidence type="ECO:0000256" key="2">
    <source>
        <dbReference type="ARBA" id="ARBA00023014"/>
    </source>
</evidence>
<dbReference type="Pfam" id="PF03475">
    <property type="entry name" value="YiiM_3-alpha"/>
    <property type="match status" value="1"/>
</dbReference>
<dbReference type="SUPFAM" id="SSF63380">
    <property type="entry name" value="Riboflavin synthase domain-like"/>
    <property type="match status" value="1"/>
</dbReference>
<keyword evidence="2" id="KW-0411">Iron-sulfur</keyword>
<dbReference type="Gene3D" id="3.10.20.30">
    <property type="match status" value="1"/>
</dbReference>
<dbReference type="InterPro" id="IPR017927">
    <property type="entry name" value="FAD-bd_FR_type"/>
</dbReference>
<dbReference type="PROSITE" id="PS51384">
    <property type="entry name" value="FAD_FR"/>
    <property type="match status" value="1"/>
</dbReference>
<dbReference type="InterPro" id="IPR052353">
    <property type="entry name" value="Benzoxazolinone_Detox_Enz"/>
</dbReference>
<accession>A0ABS2A5D3</accession>
<evidence type="ECO:0000259" key="4">
    <source>
        <dbReference type="PROSITE" id="PS51384"/>
    </source>
</evidence>
<dbReference type="CDD" id="cd00207">
    <property type="entry name" value="fer2"/>
    <property type="match status" value="1"/>
</dbReference>
<dbReference type="PANTHER" id="PTHR30212">
    <property type="entry name" value="PROTEIN YIIM"/>
    <property type="match status" value="1"/>
</dbReference>
<dbReference type="Gene3D" id="2.40.30.10">
    <property type="entry name" value="Translation factors"/>
    <property type="match status" value="1"/>
</dbReference>
<dbReference type="Proteomes" id="UP000632138">
    <property type="component" value="Unassembled WGS sequence"/>
</dbReference>
<name>A0ABS2A5D3_9ACTN</name>
<dbReference type="Gene3D" id="2.40.33.20">
    <property type="entry name" value="PK beta-barrel domain-like"/>
    <property type="match status" value="1"/>
</dbReference>
<protein>
    <submittedName>
        <fullName evidence="5">MOSC domain-containing protein</fullName>
    </submittedName>
</protein>
<feature type="domain" description="MOSC" evidence="3">
    <location>
        <begin position="29"/>
        <end position="164"/>
    </location>
</feature>
<dbReference type="InterPro" id="IPR008333">
    <property type="entry name" value="Cbr1-like_FAD-bd_dom"/>
</dbReference>
<dbReference type="PROSITE" id="PS51340">
    <property type="entry name" value="MOSC"/>
    <property type="match status" value="1"/>
</dbReference>
<dbReference type="InterPro" id="IPR005302">
    <property type="entry name" value="MoCF_Sase_C"/>
</dbReference>
<reference evidence="5 6" key="1">
    <citation type="submission" date="2021-01" db="EMBL/GenBank/DDBJ databases">
        <title>Actinoplanes sp. nov. LDG1-06 isolated from lichen.</title>
        <authorList>
            <person name="Saeng-In P."/>
            <person name="Phongsopitanun W."/>
            <person name="Kanchanasin P."/>
            <person name="Yuki M."/>
            <person name="Kudo T."/>
            <person name="Ohkuma M."/>
            <person name="Tanasupawat S."/>
        </authorList>
    </citation>
    <scope>NUCLEOTIDE SEQUENCE [LARGE SCALE GENOMIC DNA]</scope>
    <source>
        <strain evidence="5 6">LDG1-06</strain>
    </source>
</reference>
<evidence type="ECO:0000259" key="3">
    <source>
        <dbReference type="PROSITE" id="PS51340"/>
    </source>
</evidence>
<evidence type="ECO:0000313" key="6">
    <source>
        <dbReference type="Proteomes" id="UP000632138"/>
    </source>
</evidence>
<proteinExistence type="predicted"/>
<sequence>MAVLRSVNVGMPRDVRWQGRTVHTGIWKLPVDGPAVVRRLNLDGDGQGDLGGHGGEMRAVFVYQLGSYEHWQRFLGRDDFSYGQFGENFTVEGLPDDEVCVGDRYRIGTALFEVTQPRVTCYRVGIRTAEPRMPALLVQHHRPGFYFRVLEEGEVEAGDEIVKVADGPERMTVAEVDGLLYLPGHPRDRIERALRIPALSPGWQGSFRAMVSGPANGNAGLVEAAPPPAWSGFRPLRVTAVEPESNTITSIRLAGPVPAPLPGQFLTVRVRPGLVRSYSLSGPPDGTGYRISVKQEPHGAASTFLHTGLHPGDLLDVAAPRGTFVLRPAPTPVLLVSGGVGATPVLSMLHALATQRSDREVWWLQAARDGADRPFATEAATLLAELPHARSHIWFSRPGAGDRPGRDYDSAGRLTALEALGLPPDADAYLCGPAGFLTDVTTALVEAGVSANRIHTEVFGALSGLTPGISAAPARPPHVPTGEPGRGPEVSFARSGLAVPWPDEGESLLALAEACDVPVRWSCRIGVCHTCESGLLAGEVTYTTEPVDPPADGNVLICSALPRGPVVLDL</sequence>
<dbReference type="Pfam" id="PF00111">
    <property type="entry name" value="Fer2"/>
    <property type="match status" value="1"/>
</dbReference>
<keyword evidence="6" id="KW-1185">Reference proteome</keyword>
<dbReference type="InterPro" id="IPR001433">
    <property type="entry name" value="OxRdtase_FAD/NAD-bd"/>
</dbReference>
<dbReference type="PANTHER" id="PTHR30212:SF2">
    <property type="entry name" value="PROTEIN YIIM"/>
    <property type="match status" value="1"/>
</dbReference>
<dbReference type="SUPFAM" id="SSF52343">
    <property type="entry name" value="Ferredoxin reductase-like, C-terminal NADP-linked domain"/>
    <property type="match status" value="1"/>
</dbReference>
<keyword evidence="1" id="KW-0479">Metal-binding</keyword>
<dbReference type="CDD" id="cd06184">
    <property type="entry name" value="flavohem_like_fad_nad_binding"/>
    <property type="match status" value="1"/>
</dbReference>